<organism evidence="1 2">
    <name type="scientific">Caerostris extrusa</name>
    <name type="common">Bark spider</name>
    <name type="synonym">Caerostris bankana</name>
    <dbReference type="NCBI Taxonomy" id="172846"/>
    <lineage>
        <taxon>Eukaryota</taxon>
        <taxon>Metazoa</taxon>
        <taxon>Ecdysozoa</taxon>
        <taxon>Arthropoda</taxon>
        <taxon>Chelicerata</taxon>
        <taxon>Arachnida</taxon>
        <taxon>Araneae</taxon>
        <taxon>Araneomorphae</taxon>
        <taxon>Entelegynae</taxon>
        <taxon>Araneoidea</taxon>
        <taxon>Araneidae</taxon>
        <taxon>Caerostris</taxon>
    </lineage>
</organism>
<proteinExistence type="predicted"/>
<accession>A0AAV4N0P9</accession>
<dbReference type="EMBL" id="BPLR01002827">
    <property type="protein sequence ID" value="GIX78211.1"/>
    <property type="molecule type" value="Genomic_DNA"/>
</dbReference>
<reference evidence="1 2" key="1">
    <citation type="submission" date="2021-06" db="EMBL/GenBank/DDBJ databases">
        <title>Caerostris extrusa draft genome.</title>
        <authorList>
            <person name="Kono N."/>
            <person name="Arakawa K."/>
        </authorList>
    </citation>
    <scope>NUCLEOTIDE SEQUENCE [LARGE SCALE GENOMIC DNA]</scope>
</reference>
<comment type="caution">
    <text evidence="1">The sequence shown here is derived from an EMBL/GenBank/DDBJ whole genome shotgun (WGS) entry which is preliminary data.</text>
</comment>
<keyword evidence="2" id="KW-1185">Reference proteome</keyword>
<dbReference type="Proteomes" id="UP001054945">
    <property type="component" value="Unassembled WGS sequence"/>
</dbReference>
<protein>
    <submittedName>
        <fullName evidence="1">Uncharacterized protein</fullName>
    </submittedName>
</protein>
<dbReference type="AlphaFoldDB" id="A0AAV4N0P9"/>
<gene>
    <name evidence="1" type="ORF">CEXT_27141</name>
</gene>
<evidence type="ECO:0000313" key="2">
    <source>
        <dbReference type="Proteomes" id="UP001054945"/>
    </source>
</evidence>
<sequence>MDVVEMPLRTSPNSDKDYNFSNPVKTWREIKTLGGSVINVFYDEDRKIRVVQDENPNCCMLPMAKCVISIGAEYVYGLIVANIHVGGCPGNRWQRNEQAPDDTRLARAHPCQHTRRALNPGCHAWRPSTTS</sequence>
<name>A0AAV4N0P9_CAEEX</name>
<evidence type="ECO:0000313" key="1">
    <source>
        <dbReference type="EMBL" id="GIX78211.1"/>
    </source>
</evidence>